<dbReference type="GO" id="GO:0022857">
    <property type="term" value="F:transmembrane transporter activity"/>
    <property type="evidence" value="ECO:0007669"/>
    <property type="project" value="InterPro"/>
</dbReference>
<comment type="caution">
    <text evidence="11">The sequence shown here is derived from an EMBL/GenBank/DDBJ whole genome shotgun (WGS) entry which is preliminary data.</text>
</comment>
<reference evidence="11" key="1">
    <citation type="journal article" date="2014" name="Int. J. Syst. Evol. Microbiol.">
        <title>Complete genome sequence of Corynebacterium casei LMG S-19264T (=DSM 44701T), isolated from a smear-ripened cheese.</title>
        <authorList>
            <consortium name="US DOE Joint Genome Institute (JGI-PGF)"/>
            <person name="Walter F."/>
            <person name="Albersmeier A."/>
            <person name="Kalinowski J."/>
            <person name="Ruckert C."/>
        </authorList>
    </citation>
    <scope>NUCLEOTIDE SEQUENCE</scope>
    <source>
        <strain evidence="11">KCTC 32501</strain>
    </source>
</reference>
<evidence type="ECO:0000259" key="10">
    <source>
        <dbReference type="PROSITE" id="PS50928"/>
    </source>
</evidence>
<name>A0A8J3CL21_9BURK</name>
<dbReference type="Proteomes" id="UP000614287">
    <property type="component" value="Unassembled WGS sequence"/>
</dbReference>
<feature type="transmembrane region" description="Helical" evidence="9">
    <location>
        <begin position="54"/>
        <end position="75"/>
    </location>
</feature>
<dbReference type="InterPro" id="IPR035906">
    <property type="entry name" value="MetI-like_sf"/>
</dbReference>
<feature type="transmembrane region" description="Helical" evidence="9">
    <location>
        <begin position="23"/>
        <end position="42"/>
    </location>
</feature>
<dbReference type="NCBIfam" id="TIGR01726">
    <property type="entry name" value="HEQRo_perm_3TM"/>
    <property type="match status" value="1"/>
</dbReference>
<dbReference type="GO" id="GO:0006865">
    <property type="term" value="P:amino acid transport"/>
    <property type="evidence" value="ECO:0007669"/>
    <property type="project" value="TreeGrafter"/>
</dbReference>
<keyword evidence="12" id="KW-1185">Reference proteome</keyword>
<evidence type="ECO:0000256" key="6">
    <source>
        <dbReference type="ARBA" id="ARBA00022692"/>
    </source>
</evidence>
<dbReference type="PANTHER" id="PTHR30614">
    <property type="entry name" value="MEMBRANE COMPONENT OF AMINO ACID ABC TRANSPORTER"/>
    <property type="match status" value="1"/>
</dbReference>
<dbReference type="RefSeq" id="WP_229809755.1">
    <property type="nucleotide sequence ID" value="NZ_BMZG01000006.1"/>
</dbReference>
<evidence type="ECO:0000256" key="8">
    <source>
        <dbReference type="ARBA" id="ARBA00023136"/>
    </source>
</evidence>
<keyword evidence="6 9" id="KW-0812">Transmembrane</keyword>
<dbReference type="Pfam" id="PF00528">
    <property type="entry name" value="BPD_transp_1"/>
    <property type="match status" value="1"/>
</dbReference>
<dbReference type="InterPro" id="IPR010065">
    <property type="entry name" value="AA_ABC_transptr_permease_3TM"/>
</dbReference>
<comment type="subcellular location">
    <subcellularLocation>
        <location evidence="1">Cell inner membrane</location>
        <topology evidence="1">Multi-pass membrane protein</topology>
    </subcellularLocation>
    <subcellularLocation>
        <location evidence="9">Cell membrane</location>
        <topology evidence="9">Multi-pass membrane protein</topology>
    </subcellularLocation>
</comment>
<keyword evidence="3 9" id="KW-0813">Transport</keyword>
<comment type="similarity">
    <text evidence="2">Belongs to the binding-protein-dependent transport system permease family. HisMQ subfamily.</text>
</comment>
<feature type="transmembrane region" description="Helical" evidence="9">
    <location>
        <begin position="197"/>
        <end position="222"/>
    </location>
</feature>
<keyword evidence="8 9" id="KW-0472">Membrane</keyword>
<dbReference type="AlphaFoldDB" id="A0A8J3CL21"/>
<evidence type="ECO:0000256" key="5">
    <source>
        <dbReference type="ARBA" id="ARBA00022519"/>
    </source>
</evidence>
<evidence type="ECO:0000313" key="12">
    <source>
        <dbReference type="Proteomes" id="UP000614287"/>
    </source>
</evidence>
<dbReference type="PROSITE" id="PS50928">
    <property type="entry name" value="ABC_TM1"/>
    <property type="match status" value="1"/>
</dbReference>
<protein>
    <submittedName>
        <fullName evidence="11">Arginine/ornithine transporter AotM</fullName>
    </submittedName>
</protein>
<proteinExistence type="inferred from homology"/>
<dbReference type="SUPFAM" id="SSF161098">
    <property type="entry name" value="MetI-like"/>
    <property type="match status" value="1"/>
</dbReference>
<keyword evidence="5" id="KW-0997">Cell inner membrane</keyword>
<evidence type="ECO:0000256" key="1">
    <source>
        <dbReference type="ARBA" id="ARBA00004429"/>
    </source>
</evidence>
<dbReference type="InterPro" id="IPR000515">
    <property type="entry name" value="MetI-like"/>
</dbReference>
<evidence type="ECO:0000256" key="3">
    <source>
        <dbReference type="ARBA" id="ARBA00022448"/>
    </source>
</evidence>
<dbReference type="PANTHER" id="PTHR30614:SF10">
    <property type="entry name" value="ARGININE ABC TRANSPORTER PERMEASE PROTEIN ARTM"/>
    <property type="match status" value="1"/>
</dbReference>
<dbReference type="EMBL" id="BMZG01000006">
    <property type="protein sequence ID" value="GHA73916.1"/>
    <property type="molecule type" value="Genomic_DNA"/>
</dbReference>
<feature type="domain" description="ABC transmembrane type-1" evidence="10">
    <location>
        <begin position="19"/>
        <end position="219"/>
    </location>
</feature>
<dbReference type="InterPro" id="IPR043429">
    <property type="entry name" value="ArtM/GltK/GlnP/TcyL/YhdX-like"/>
</dbReference>
<evidence type="ECO:0000256" key="4">
    <source>
        <dbReference type="ARBA" id="ARBA00022475"/>
    </source>
</evidence>
<evidence type="ECO:0000256" key="7">
    <source>
        <dbReference type="ARBA" id="ARBA00022989"/>
    </source>
</evidence>
<gene>
    <name evidence="11" type="primary">aotM</name>
    <name evidence="11" type="ORF">GCM10009007_13850</name>
</gene>
<keyword evidence="7 9" id="KW-1133">Transmembrane helix</keyword>
<evidence type="ECO:0000256" key="9">
    <source>
        <dbReference type="RuleBase" id="RU363032"/>
    </source>
</evidence>
<organism evidence="11 12">
    <name type="scientific">Formosimonas limnophila</name>
    <dbReference type="NCBI Taxonomy" id="1384487"/>
    <lineage>
        <taxon>Bacteria</taxon>
        <taxon>Pseudomonadati</taxon>
        <taxon>Pseudomonadota</taxon>
        <taxon>Betaproteobacteria</taxon>
        <taxon>Burkholderiales</taxon>
        <taxon>Burkholderiaceae</taxon>
        <taxon>Formosimonas</taxon>
    </lineage>
</organism>
<dbReference type="CDD" id="cd06261">
    <property type="entry name" value="TM_PBP2"/>
    <property type="match status" value="1"/>
</dbReference>
<dbReference type="Gene3D" id="1.10.3720.10">
    <property type="entry name" value="MetI-like"/>
    <property type="match status" value="1"/>
</dbReference>
<reference evidence="11" key="2">
    <citation type="submission" date="2020-09" db="EMBL/GenBank/DDBJ databases">
        <authorList>
            <person name="Sun Q."/>
            <person name="Kim S."/>
        </authorList>
    </citation>
    <scope>NUCLEOTIDE SEQUENCE</scope>
    <source>
        <strain evidence="11">KCTC 32501</strain>
    </source>
</reference>
<sequence>MDKFLEHFIEGFKRCLLGLPDTMLLTFIAVVIGFFIAVLLAIPRMNKRTIGGKAVGFFTYVFTGTPLLVQMYIIYYGLPEFGWVQKLQEVNGLGFMRDGFFWACLALTLNTAAYSTEIIAGSLRNTPHGEMEAATAYGMSPVQVMKHVILPSGLRRALPAYSNEVIMLMQSTSLASTITLMEITGEFRAFYSKTLDIFPVAIAAGIIYLCLTMLFVGGFKLLEKRYMGYLRRSAH</sequence>
<dbReference type="GO" id="GO:0043190">
    <property type="term" value="C:ATP-binding cassette (ABC) transporter complex"/>
    <property type="evidence" value="ECO:0007669"/>
    <property type="project" value="InterPro"/>
</dbReference>
<evidence type="ECO:0000256" key="2">
    <source>
        <dbReference type="ARBA" id="ARBA00010072"/>
    </source>
</evidence>
<keyword evidence="4" id="KW-1003">Cell membrane</keyword>
<accession>A0A8J3CL21</accession>
<evidence type="ECO:0000313" key="11">
    <source>
        <dbReference type="EMBL" id="GHA73916.1"/>
    </source>
</evidence>